<dbReference type="GO" id="GO:0045277">
    <property type="term" value="C:respiratory chain complex IV"/>
    <property type="evidence" value="ECO:0007669"/>
    <property type="project" value="InterPro"/>
</dbReference>
<comment type="pathway">
    <text evidence="2">Energy metabolism; oxidative phosphorylation.</text>
</comment>
<evidence type="ECO:0000256" key="2">
    <source>
        <dbReference type="ARBA" id="ARBA00004673"/>
    </source>
</evidence>
<evidence type="ECO:0000256" key="4">
    <source>
        <dbReference type="ARBA" id="ARBA00023128"/>
    </source>
</evidence>
<evidence type="ECO:0000313" key="7">
    <source>
        <dbReference type="RefSeq" id="XP_021110580.1"/>
    </source>
</evidence>
<dbReference type="AlphaFoldDB" id="A0AAX6SMY5"/>
<keyword evidence="6" id="KW-1185">Reference proteome</keyword>
<dbReference type="RefSeq" id="XP_021110580.1">
    <property type="nucleotide sequence ID" value="XM_021254921.1"/>
</dbReference>
<comment type="subcellular location">
    <subcellularLocation>
        <location evidence="1">Mitochondrion inner membrane</location>
        <topology evidence="1">Single-pass membrane protein</topology>
    </subcellularLocation>
</comment>
<proteinExistence type="inferred from homology"/>
<comment type="similarity">
    <text evidence="3">Belongs to the cytochrome c oxidase IV family.</text>
</comment>
<organism evidence="6 7">
    <name type="scientific">Heterocephalus glaber</name>
    <name type="common">Naked mole rat</name>
    <dbReference type="NCBI Taxonomy" id="10181"/>
    <lineage>
        <taxon>Eukaryota</taxon>
        <taxon>Metazoa</taxon>
        <taxon>Chordata</taxon>
        <taxon>Craniata</taxon>
        <taxon>Vertebrata</taxon>
        <taxon>Euteleostomi</taxon>
        <taxon>Mammalia</taxon>
        <taxon>Eutheria</taxon>
        <taxon>Euarchontoglires</taxon>
        <taxon>Glires</taxon>
        <taxon>Rodentia</taxon>
        <taxon>Hystricomorpha</taxon>
        <taxon>Bathyergidae</taxon>
        <taxon>Heterocephalus</taxon>
    </lineage>
</organism>
<dbReference type="SUPFAM" id="SSF81406">
    <property type="entry name" value="Mitochondrial cytochrome c oxidase subunit IV"/>
    <property type="match status" value="1"/>
</dbReference>
<protein>
    <submittedName>
        <fullName evidence="7">Methyl-CpG-binding domain protein 6 isoform X2</fullName>
    </submittedName>
</protein>
<dbReference type="InterPro" id="IPR004203">
    <property type="entry name" value="Cyt_c_oxidase_su4_fam"/>
</dbReference>
<evidence type="ECO:0000256" key="3">
    <source>
        <dbReference type="ARBA" id="ARBA00008135"/>
    </source>
</evidence>
<dbReference type="GO" id="GO:0006123">
    <property type="term" value="P:mitochondrial electron transport, cytochrome c to oxygen"/>
    <property type="evidence" value="ECO:0007669"/>
    <property type="project" value="InterPro"/>
</dbReference>
<dbReference type="GeneID" id="101714003"/>
<evidence type="ECO:0000313" key="6">
    <source>
        <dbReference type="Proteomes" id="UP000694906"/>
    </source>
</evidence>
<dbReference type="Proteomes" id="UP000694906">
    <property type="component" value="Unplaced"/>
</dbReference>
<dbReference type="GO" id="GO:0005743">
    <property type="term" value="C:mitochondrial inner membrane"/>
    <property type="evidence" value="ECO:0007669"/>
    <property type="project" value="UniProtKB-SubCell"/>
</dbReference>
<evidence type="ECO:0000256" key="1">
    <source>
        <dbReference type="ARBA" id="ARBA00004434"/>
    </source>
</evidence>
<evidence type="ECO:0000256" key="5">
    <source>
        <dbReference type="SAM" id="MobiDB-lite"/>
    </source>
</evidence>
<gene>
    <name evidence="7" type="primary">LOC101714003</name>
</gene>
<dbReference type="InterPro" id="IPR036639">
    <property type="entry name" value="Cyt_c_oxidase_su4_sf"/>
</dbReference>
<sequence length="270" mass="29056">MWRFLGLPRSGIPPTFPRCGDPFVSSAVEFPSSLPRYGAPLSPQKWDAPLPLPRCAVLSSLLTQFGSCPLKPFPTPMGCQTLRLSPSLGTGGWGTACHLPASSSLAGSLHVGSQLGGGPPQPSAQRPLQMVLQRRAQDLPLPTWSPCQFPWGQTTEGGPQPVQAQNPGPQLQAAQTTLMLSRAAWSLVLRRGPGIRGTHSPGGAADGQGKMPSYTNYYAQRTYPMPDEPFCTELSAQQRALKEKEKGSWTQLSHAEKVAREKPLVLVFLP</sequence>
<dbReference type="Gene3D" id="1.10.442.10">
    <property type="entry name" value="Cytochrome c oxidase subunit IV"/>
    <property type="match status" value="1"/>
</dbReference>
<accession>A0AAX6SMY5</accession>
<reference evidence="7" key="1">
    <citation type="submission" date="2025-08" db="UniProtKB">
        <authorList>
            <consortium name="RefSeq"/>
        </authorList>
    </citation>
    <scope>IDENTIFICATION</scope>
</reference>
<dbReference type="PANTHER" id="PTHR10707">
    <property type="entry name" value="CYTOCHROME C OXIDASE SUBUNIT IV"/>
    <property type="match status" value="1"/>
</dbReference>
<dbReference type="PANTHER" id="PTHR10707:SF11">
    <property type="entry name" value="CYTOCHROME C OXIDASE SUBUNIT 4 ISOFORM 2, MITOCHONDRIAL"/>
    <property type="match status" value="1"/>
</dbReference>
<name>A0AAX6SMY5_HETGA</name>
<keyword evidence="4" id="KW-0496">Mitochondrion</keyword>
<dbReference type="Pfam" id="PF02936">
    <property type="entry name" value="COX4"/>
    <property type="match status" value="1"/>
</dbReference>
<feature type="region of interest" description="Disordered" evidence="5">
    <location>
        <begin position="152"/>
        <end position="171"/>
    </location>
</feature>